<dbReference type="Pfam" id="PF07885">
    <property type="entry name" value="Ion_trans_2"/>
    <property type="match status" value="1"/>
</dbReference>
<dbReference type="SUPFAM" id="SSF81324">
    <property type="entry name" value="Voltage-gated potassium channels"/>
    <property type="match status" value="1"/>
</dbReference>
<keyword evidence="5" id="KW-0472">Membrane</keyword>
<feature type="transmembrane region" description="Helical" evidence="5">
    <location>
        <begin position="12"/>
        <end position="36"/>
    </location>
</feature>
<comment type="subcellular location">
    <subcellularLocation>
        <location evidence="1">Cell membrane</location>
        <topology evidence="1">Multi-pass membrane protein</topology>
    </subcellularLocation>
</comment>
<keyword evidence="8" id="KW-1185">Reference proteome</keyword>
<evidence type="ECO:0000256" key="2">
    <source>
        <dbReference type="ARBA" id="ARBA00010587"/>
    </source>
</evidence>
<evidence type="ECO:0000256" key="3">
    <source>
        <dbReference type="ARBA" id="ARBA00022723"/>
    </source>
</evidence>
<proteinExistence type="inferred from homology"/>
<dbReference type="GO" id="GO:0046872">
    <property type="term" value="F:metal ion binding"/>
    <property type="evidence" value="ECO:0007669"/>
    <property type="project" value="UniProtKB-KW"/>
</dbReference>
<dbReference type="InterPro" id="IPR035938">
    <property type="entry name" value="Hemerythrin-like_sf"/>
</dbReference>
<dbReference type="Gene3D" id="1.10.287.70">
    <property type="match status" value="1"/>
</dbReference>
<dbReference type="PANTHER" id="PTHR43833:SF9">
    <property type="entry name" value="POTASSIUM CHANNEL PROTEIN YUGO-RELATED"/>
    <property type="match status" value="1"/>
</dbReference>
<dbReference type="SUPFAM" id="SSF51735">
    <property type="entry name" value="NAD(P)-binding Rossmann-fold domains"/>
    <property type="match status" value="1"/>
</dbReference>
<dbReference type="InterPro" id="IPR016131">
    <property type="entry name" value="Haemerythrin_Fe_BS"/>
</dbReference>
<dbReference type="STRING" id="426128.SAMN05660297_02118"/>
<dbReference type="GO" id="GO:0006813">
    <property type="term" value="P:potassium ion transport"/>
    <property type="evidence" value="ECO:0007669"/>
    <property type="project" value="InterPro"/>
</dbReference>
<dbReference type="OrthoDB" id="9797092at2"/>
<protein>
    <submittedName>
        <fullName evidence="7">Hemerythrin-like metal-binding domain protein</fullName>
    </submittedName>
</protein>
<dbReference type="GO" id="GO:0005886">
    <property type="term" value="C:plasma membrane"/>
    <property type="evidence" value="ECO:0007669"/>
    <property type="project" value="UniProtKB-SubCell"/>
</dbReference>
<dbReference type="Proteomes" id="UP000199568">
    <property type="component" value="Unassembled WGS sequence"/>
</dbReference>
<dbReference type="InterPro" id="IPR013099">
    <property type="entry name" value="K_chnl_dom"/>
</dbReference>
<keyword evidence="4" id="KW-0408">Iron</keyword>
<dbReference type="CDD" id="cd12107">
    <property type="entry name" value="Hemerythrin"/>
    <property type="match status" value="1"/>
</dbReference>
<feature type="transmembrane region" description="Helical" evidence="5">
    <location>
        <begin position="64"/>
        <end position="88"/>
    </location>
</feature>
<keyword evidence="5" id="KW-0812">Transmembrane</keyword>
<feature type="domain" description="RCK N-terminal" evidence="6">
    <location>
        <begin position="109"/>
        <end position="225"/>
    </location>
</feature>
<dbReference type="Pfam" id="PF02254">
    <property type="entry name" value="TrkA_N"/>
    <property type="match status" value="1"/>
</dbReference>
<evidence type="ECO:0000259" key="6">
    <source>
        <dbReference type="PROSITE" id="PS51201"/>
    </source>
</evidence>
<evidence type="ECO:0000313" key="7">
    <source>
        <dbReference type="EMBL" id="SET34507.1"/>
    </source>
</evidence>
<dbReference type="AlphaFoldDB" id="A0A1I0DRF2"/>
<comment type="similarity">
    <text evidence="2">Belongs to the hemerythrin family.</text>
</comment>
<dbReference type="Gene3D" id="3.40.50.720">
    <property type="entry name" value="NAD(P)-binding Rossmann-like Domain"/>
    <property type="match status" value="1"/>
</dbReference>
<dbReference type="PANTHER" id="PTHR43833">
    <property type="entry name" value="POTASSIUM CHANNEL PROTEIN 2-RELATED-RELATED"/>
    <property type="match status" value="1"/>
</dbReference>
<accession>A0A1I0DRF2</accession>
<dbReference type="Gene3D" id="1.20.120.50">
    <property type="entry name" value="Hemerythrin-like"/>
    <property type="match status" value="1"/>
</dbReference>
<dbReference type="EMBL" id="FOHU01000008">
    <property type="protein sequence ID" value="SET34507.1"/>
    <property type="molecule type" value="Genomic_DNA"/>
</dbReference>
<keyword evidence="3" id="KW-0479">Metal-binding</keyword>
<gene>
    <name evidence="7" type="ORF">SAMN05660297_02118</name>
</gene>
<organism evidence="7 8">
    <name type="scientific">Natronincola peptidivorans</name>
    <dbReference type="NCBI Taxonomy" id="426128"/>
    <lineage>
        <taxon>Bacteria</taxon>
        <taxon>Bacillati</taxon>
        <taxon>Bacillota</taxon>
        <taxon>Clostridia</taxon>
        <taxon>Peptostreptococcales</taxon>
        <taxon>Natronincolaceae</taxon>
        <taxon>Natronincola</taxon>
    </lineage>
</organism>
<dbReference type="InterPro" id="IPR050721">
    <property type="entry name" value="Trk_Ktr_HKT_K-transport"/>
</dbReference>
<dbReference type="Pfam" id="PF01814">
    <property type="entry name" value="Hemerythrin"/>
    <property type="match status" value="1"/>
</dbReference>
<dbReference type="PROSITE" id="PS00550">
    <property type="entry name" value="HEMERYTHRINS"/>
    <property type="match status" value="1"/>
</dbReference>
<dbReference type="InterPro" id="IPR036291">
    <property type="entry name" value="NAD(P)-bd_dom_sf"/>
</dbReference>
<dbReference type="PROSITE" id="PS51201">
    <property type="entry name" value="RCK_N"/>
    <property type="match status" value="1"/>
</dbReference>
<evidence type="ECO:0000313" key="8">
    <source>
        <dbReference type="Proteomes" id="UP000199568"/>
    </source>
</evidence>
<dbReference type="SUPFAM" id="SSF47188">
    <property type="entry name" value="Hemerythrin-like"/>
    <property type="match status" value="1"/>
</dbReference>
<evidence type="ECO:0000256" key="1">
    <source>
        <dbReference type="ARBA" id="ARBA00004651"/>
    </source>
</evidence>
<dbReference type="InterPro" id="IPR012827">
    <property type="entry name" value="Hemerythrin_metal-bd"/>
</dbReference>
<sequence length="460" mass="52015">MDKVNKIKIIKSISLFLAVIIFGICGFIIIEGWNIIDAAYMTIITLSTVGYGETHQLTNAGRTFTIFLIIFGLGSAASVLNSFATILLENKLNYFMGRRAMNSQLKKMKDHVILSGFGQIGGIIALKLQEKNIPFVVIDENEEEIQKTRQLGFVSVQGSSTSDATLLNAGIKRAKTMVICIPDITINLTLSLAAKELNPNIEVIAQGDDRSLEPRITRAGADVVVYPLALGGEQISEIIAGNYGQEKETAHWNFQPIDGYYIKMYRHFSNEPLTIQEILAKEKGLRAIGYKPKSFEIIDNPSVDIQVNKDDGVIILLNDNIKGEKERKEDDVQTKLEWSEEYSVGIASIDEEHLRLINLINNVNEAIRKGESKTILVNTFDQLIDYSLQHFKNEEQLLRNNNFPELETHILEHQKLMKTVLDLNKEKNYIFPANVSEFLNAWLIEHILSSDRKYKEYFSK</sequence>
<reference evidence="7 8" key="1">
    <citation type="submission" date="2016-10" db="EMBL/GenBank/DDBJ databases">
        <authorList>
            <person name="de Groot N.N."/>
        </authorList>
    </citation>
    <scope>NUCLEOTIDE SEQUENCE [LARGE SCALE GENOMIC DNA]</scope>
    <source>
        <strain evidence="7 8">DSM 18979</strain>
    </source>
</reference>
<name>A0A1I0DRF2_9FIRM</name>
<dbReference type="RefSeq" id="WP_090443453.1">
    <property type="nucleotide sequence ID" value="NZ_FOHU01000008.1"/>
</dbReference>
<dbReference type="InterPro" id="IPR003148">
    <property type="entry name" value="RCK_N"/>
</dbReference>
<dbReference type="NCBIfam" id="TIGR02481">
    <property type="entry name" value="hemeryth_dom"/>
    <property type="match status" value="1"/>
</dbReference>
<dbReference type="NCBIfam" id="NF033749">
    <property type="entry name" value="bact_hemeryth"/>
    <property type="match status" value="1"/>
</dbReference>
<evidence type="ECO:0000256" key="5">
    <source>
        <dbReference type="SAM" id="Phobius"/>
    </source>
</evidence>
<evidence type="ECO:0000256" key="4">
    <source>
        <dbReference type="ARBA" id="ARBA00023004"/>
    </source>
</evidence>
<dbReference type="InterPro" id="IPR012312">
    <property type="entry name" value="Hemerythrin-like"/>
</dbReference>
<keyword evidence="5" id="KW-1133">Transmembrane helix</keyword>